<keyword evidence="2" id="KW-1188">Viral release from host cell</keyword>
<dbReference type="AlphaFoldDB" id="A0A3D9XIZ1"/>
<evidence type="ECO:0000256" key="2">
    <source>
        <dbReference type="ARBA" id="ARBA00022612"/>
    </source>
</evidence>
<name>A0A3D9XIZ1_PARVE</name>
<evidence type="ECO:0000256" key="1">
    <source>
        <dbReference type="ARBA" id="ARBA00004328"/>
    </source>
</evidence>
<comment type="subcellular location">
    <subcellularLocation>
        <location evidence="1">Virion</location>
    </subcellularLocation>
</comment>
<dbReference type="RefSeq" id="WP_116222318.1">
    <property type="nucleotide sequence ID" value="NZ_CP038197.1"/>
</dbReference>
<gene>
    <name evidence="4" type="ORF">BDD41_3132</name>
</gene>
<keyword evidence="3" id="KW-0231">Viral genome packaging</keyword>
<accession>A0A3D9XIZ1</accession>
<proteinExistence type="predicted"/>
<dbReference type="InterPro" id="IPR020991">
    <property type="entry name" value="Connector_podovirus"/>
</dbReference>
<evidence type="ECO:0000256" key="3">
    <source>
        <dbReference type="ARBA" id="ARBA00023219"/>
    </source>
</evidence>
<evidence type="ECO:0000313" key="4">
    <source>
        <dbReference type="EMBL" id="REF70400.1"/>
    </source>
</evidence>
<reference evidence="4 5" key="1">
    <citation type="submission" date="2018-08" db="EMBL/GenBank/DDBJ databases">
        <title>Genomic Encyclopedia of Archaeal and Bacterial Type Strains, Phase II (KMG-II): from individual species to whole genera.</title>
        <authorList>
            <person name="Goeker M."/>
        </authorList>
    </citation>
    <scope>NUCLEOTIDE SEQUENCE [LARGE SCALE GENOMIC DNA]</scope>
    <source>
        <strain evidence="4 5">DSM 17099</strain>
    </source>
</reference>
<sequence>MPAVVNQQLRKTLDYRRQAMNQEFDYWQAHFRELRDAIQPTRGRFEATERRSDSSINKRILDNTAQMALRTLRAGLMSGVTSPSRPWFRLGLRGSTADEAEFEVKDWLHEVQRRMYEVMRGSNIYRMLDTTYGDLGLYGTAANLIVPDFEDVVRGHNLQVGRFRLGEDGNGRVVALFREIKMPVRGIVETWGLDAVSQPVRRAWDSGEYYQTFTICHMIDKRADGDPKAMQASGRAWASIYWEKDSPSGQFLQIGGHRVKPLLAPRWEQVEGEAWSASSPGMVALGDARSLQVSQEQKAIAIQKMHNPPLIGGPTQGAMFFKNVPGGFTAMATTDLSTGGIKPAYEVRPDIQGLLLDIQETQRRVEVAFYKDLFQMTALALDGRSQITAREIAERHEEKLMALGPVLESLDHELLQPLIEATFAYMQDADILPEAPEGIVGQPIKVEYISLLAQAQKAIGIGAIERTIGFAGTLAQIKPDVIDMIDGEQMMREFADQVGGPPGILLSPDELREVREAKARAAAQAQAMEAAEPMAGAAKLLSEANLNGIDALQRGAAL</sequence>
<comment type="caution">
    <text evidence="4">The sequence shown here is derived from an EMBL/GenBank/DDBJ whole genome shotgun (WGS) entry which is preliminary data.</text>
</comment>
<dbReference type="Proteomes" id="UP000256941">
    <property type="component" value="Unassembled WGS sequence"/>
</dbReference>
<protein>
    <submittedName>
        <fullName evidence="4">Head-to-tail connecting protein</fullName>
    </submittedName>
</protein>
<organism evidence="4 5">
    <name type="scientific">Paracoccus versutus</name>
    <name type="common">Thiobacillus versutus</name>
    <dbReference type="NCBI Taxonomy" id="34007"/>
    <lineage>
        <taxon>Bacteria</taxon>
        <taxon>Pseudomonadati</taxon>
        <taxon>Pseudomonadota</taxon>
        <taxon>Alphaproteobacteria</taxon>
        <taxon>Rhodobacterales</taxon>
        <taxon>Paracoccaceae</taxon>
        <taxon>Paracoccus</taxon>
    </lineage>
</organism>
<evidence type="ECO:0000313" key="5">
    <source>
        <dbReference type="Proteomes" id="UP000256941"/>
    </source>
</evidence>
<dbReference type="Pfam" id="PF12236">
    <property type="entry name" value="Head-tail_con"/>
    <property type="match status" value="1"/>
</dbReference>
<dbReference type="EMBL" id="QTUJ01000002">
    <property type="protein sequence ID" value="REF70400.1"/>
    <property type="molecule type" value="Genomic_DNA"/>
</dbReference>